<protein>
    <submittedName>
        <fullName evidence="1">22781_t:CDS:1</fullName>
    </submittedName>
</protein>
<feature type="non-terminal residue" evidence="1">
    <location>
        <position position="1"/>
    </location>
</feature>
<name>A0ACA9SAW7_9GLOM</name>
<sequence>TNSNQSDLYNIDLDHDKNVDEFINNDGLLYNLDEVEELISNRFQDAEKSNKSVKVFFEIELDSDLIESIFPESWLDIHDFKTIKGSFHQLIRVVVLLLEYGSCYYWNISKIYPNKRMNKFTGCVTTYLECAQCNNRDWQRSNNQPIK</sequence>
<dbReference type="EMBL" id="CAJVQC010107692">
    <property type="protein sequence ID" value="CAG8833903.1"/>
    <property type="molecule type" value="Genomic_DNA"/>
</dbReference>
<proteinExistence type="predicted"/>
<keyword evidence="2" id="KW-1185">Reference proteome</keyword>
<reference evidence="1" key="1">
    <citation type="submission" date="2021-06" db="EMBL/GenBank/DDBJ databases">
        <authorList>
            <person name="Kallberg Y."/>
            <person name="Tangrot J."/>
            <person name="Rosling A."/>
        </authorList>
    </citation>
    <scope>NUCLEOTIDE SEQUENCE</scope>
    <source>
        <strain evidence="1">MA461A</strain>
    </source>
</reference>
<accession>A0ACA9SAW7</accession>
<gene>
    <name evidence="1" type="ORF">RPERSI_LOCUS29002</name>
</gene>
<dbReference type="Proteomes" id="UP000789920">
    <property type="component" value="Unassembled WGS sequence"/>
</dbReference>
<evidence type="ECO:0000313" key="1">
    <source>
        <dbReference type="EMBL" id="CAG8833903.1"/>
    </source>
</evidence>
<evidence type="ECO:0000313" key="2">
    <source>
        <dbReference type="Proteomes" id="UP000789920"/>
    </source>
</evidence>
<comment type="caution">
    <text evidence="1">The sequence shown here is derived from an EMBL/GenBank/DDBJ whole genome shotgun (WGS) entry which is preliminary data.</text>
</comment>
<organism evidence="1 2">
    <name type="scientific">Racocetra persica</name>
    <dbReference type="NCBI Taxonomy" id="160502"/>
    <lineage>
        <taxon>Eukaryota</taxon>
        <taxon>Fungi</taxon>
        <taxon>Fungi incertae sedis</taxon>
        <taxon>Mucoromycota</taxon>
        <taxon>Glomeromycotina</taxon>
        <taxon>Glomeromycetes</taxon>
        <taxon>Diversisporales</taxon>
        <taxon>Gigasporaceae</taxon>
        <taxon>Racocetra</taxon>
    </lineage>
</organism>